<dbReference type="Pfam" id="PF13728">
    <property type="entry name" value="TraF"/>
    <property type="match status" value="1"/>
</dbReference>
<comment type="caution">
    <text evidence="1">The sequence shown here is derived from an EMBL/GenBank/DDBJ whole genome shotgun (WGS) entry which is preliminary data.</text>
</comment>
<accession>A0A7C5Q1J4</accession>
<protein>
    <recommendedName>
        <fullName evidence="2">Conjugal transfer protein TraF</fullName>
    </recommendedName>
</protein>
<dbReference type="SUPFAM" id="SSF52833">
    <property type="entry name" value="Thioredoxin-like"/>
    <property type="match status" value="1"/>
</dbReference>
<dbReference type="Proteomes" id="UP000885792">
    <property type="component" value="Unassembled WGS sequence"/>
</dbReference>
<evidence type="ECO:0008006" key="2">
    <source>
        <dbReference type="Google" id="ProtNLM"/>
    </source>
</evidence>
<dbReference type="InterPro" id="IPR039555">
    <property type="entry name" value="TraF/TrbB"/>
</dbReference>
<dbReference type="InterPro" id="IPR036249">
    <property type="entry name" value="Thioredoxin-like_sf"/>
</dbReference>
<reference evidence="1" key="1">
    <citation type="journal article" date="2020" name="mSystems">
        <title>Genome- and Community-Level Interaction Insights into Carbon Utilization and Element Cycling Functions of Hydrothermarchaeota in Hydrothermal Sediment.</title>
        <authorList>
            <person name="Zhou Z."/>
            <person name="Liu Y."/>
            <person name="Xu W."/>
            <person name="Pan J."/>
            <person name="Luo Z.H."/>
            <person name="Li M."/>
        </authorList>
    </citation>
    <scope>NUCLEOTIDE SEQUENCE [LARGE SCALE GENOMIC DNA]</scope>
    <source>
        <strain evidence="1">HyVt-501</strain>
    </source>
</reference>
<dbReference type="Gene3D" id="3.40.30.10">
    <property type="entry name" value="Glutaredoxin"/>
    <property type="match status" value="1"/>
</dbReference>
<sequence>MVMGVFLFLLTGVVFASTCEIKYFFKDRERGWFWRNLCIEEERKGGKKKEGKDLTVKIPWDRLDEMKPSEIRKLREEALEIAVANPTYENVRELYRLHVWMLRKSERFQRTADLVVMTDPVVAGFVGKVADAKPARVAHLSARRDEMYRKVVSYRKRAGLLIAVTNTCPYCRALKDMIRLYFLPRTGWSVKYIDIEKNPGFARNLQVYTVPDIFLAVMGEKPFILRIATGFVSYETLIERIYTGLEIYEKGGLKYEEVSAQ</sequence>
<organism evidence="1">
    <name type="scientific">Aquifex aeolicus</name>
    <dbReference type="NCBI Taxonomy" id="63363"/>
    <lineage>
        <taxon>Bacteria</taxon>
        <taxon>Pseudomonadati</taxon>
        <taxon>Aquificota</taxon>
        <taxon>Aquificia</taxon>
        <taxon>Aquificales</taxon>
        <taxon>Aquificaceae</taxon>
        <taxon>Aquifex</taxon>
    </lineage>
</organism>
<proteinExistence type="predicted"/>
<name>A0A7C5Q1J4_AQUAO</name>
<dbReference type="AlphaFoldDB" id="A0A7C5Q1J4"/>
<gene>
    <name evidence="1" type="ORF">ENJ61_00235</name>
</gene>
<dbReference type="EMBL" id="DRNB01000008">
    <property type="protein sequence ID" value="HHJ63313.1"/>
    <property type="molecule type" value="Genomic_DNA"/>
</dbReference>
<evidence type="ECO:0000313" key="1">
    <source>
        <dbReference type="EMBL" id="HHJ63313.1"/>
    </source>
</evidence>